<evidence type="ECO:0000256" key="1">
    <source>
        <dbReference type="ARBA" id="ARBA00004141"/>
    </source>
</evidence>
<feature type="transmembrane region" description="Helical" evidence="7">
    <location>
        <begin position="340"/>
        <end position="361"/>
    </location>
</feature>
<sequence length="530" mass="57371">MSEQQRLQGDDLYEKSPTTVNPAPSPHDPTEQDVSILPETGHAQELARNFNLLSLAGTGVVTGNVWPALGGSILVAIYNGGPPGVLYEFIAASCFYFIVAASLAELASAMPSSAGPYLWASITPGRKYGRVVGFFAGWWNLFAWIFAAASMSAISGNIVVQMYALTHPSLEVKSWHIFVAYILITWLCCAAVCLFNKFMPLLNQIGIVVTVLGMLITVLVCAIMPSLGGRPGHANSNVVWGKWTADIGYPNGFVFVAGMLNGSYAMGTPDSTSHLAEEVPNPSRNIPRAIGMQYAIGFVSGLSYLIAILYAINDYDALFSSTFPIAEIYHQATNSNAGTIGLLTLLLLPTFICVVAVYITCGRNLWALSRDGATPFQWFFGRVDQRLGVPVRATLSCCAMVTVMGCIYVGSVTAFNAFVGSFVLMSASSYLAALLPFLLRSRRGVKFGPFRLGRIPGYILNFVACGFLLVWCVIYCFPYSLPTNAQTMNYSSLIWGGLTIWIGAWWTFHAQKRYPGIVMPASQGLVLSSV</sequence>
<dbReference type="InterPro" id="IPR002293">
    <property type="entry name" value="AA/rel_permease1"/>
</dbReference>
<feature type="transmembrane region" description="Helical" evidence="7">
    <location>
        <begin position="487"/>
        <end position="508"/>
    </location>
</feature>
<organism evidence="8 9">
    <name type="scientific">Knufia peltigerae</name>
    <dbReference type="NCBI Taxonomy" id="1002370"/>
    <lineage>
        <taxon>Eukaryota</taxon>
        <taxon>Fungi</taxon>
        <taxon>Dikarya</taxon>
        <taxon>Ascomycota</taxon>
        <taxon>Pezizomycotina</taxon>
        <taxon>Eurotiomycetes</taxon>
        <taxon>Chaetothyriomycetidae</taxon>
        <taxon>Chaetothyriales</taxon>
        <taxon>Trichomeriaceae</taxon>
        <taxon>Knufia</taxon>
    </lineage>
</organism>
<comment type="subcellular location">
    <subcellularLocation>
        <location evidence="1">Membrane</location>
        <topology evidence="1">Multi-pass membrane protein</topology>
    </subcellularLocation>
</comment>
<feature type="transmembrane region" description="Helical" evidence="7">
    <location>
        <begin position="294"/>
        <end position="312"/>
    </location>
</feature>
<feature type="transmembrane region" description="Helical" evidence="7">
    <location>
        <begin position="89"/>
        <end position="110"/>
    </location>
</feature>
<dbReference type="AlphaFoldDB" id="A0AA38Y025"/>
<name>A0AA38Y025_9EURO</name>
<dbReference type="PIRSF" id="PIRSF006060">
    <property type="entry name" value="AA_transporter"/>
    <property type="match status" value="1"/>
</dbReference>
<dbReference type="Proteomes" id="UP001172681">
    <property type="component" value="Unassembled WGS sequence"/>
</dbReference>
<evidence type="ECO:0000313" key="9">
    <source>
        <dbReference type="Proteomes" id="UP001172681"/>
    </source>
</evidence>
<keyword evidence="3 7" id="KW-0812">Transmembrane</keyword>
<keyword evidence="9" id="KW-1185">Reference proteome</keyword>
<evidence type="ECO:0000256" key="5">
    <source>
        <dbReference type="ARBA" id="ARBA00023136"/>
    </source>
</evidence>
<comment type="caution">
    <text evidence="8">The sequence shown here is derived from an EMBL/GenBank/DDBJ whole genome shotgun (WGS) entry which is preliminary data.</text>
</comment>
<dbReference type="GO" id="GO:0016020">
    <property type="term" value="C:membrane"/>
    <property type="evidence" value="ECO:0007669"/>
    <property type="project" value="UniProtKB-SubCell"/>
</dbReference>
<dbReference type="PROSITE" id="PS00218">
    <property type="entry name" value="AMINO_ACID_PERMEASE_1"/>
    <property type="match status" value="1"/>
</dbReference>
<dbReference type="PANTHER" id="PTHR45649:SF27">
    <property type="entry name" value="CHOLINE TRANSPORTER (EUROFUNG)"/>
    <property type="match status" value="1"/>
</dbReference>
<dbReference type="EMBL" id="JAPDRN010000060">
    <property type="protein sequence ID" value="KAJ9631154.1"/>
    <property type="molecule type" value="Genomic_DNA"/>
</dbReference>
<feature type="transmembrane region" description="Helical" evidence="7">
    <location>
        <begin position="207"/>
        <end position="227"/>
    </location>
</feature>
<keyword evidence="5 7" id="KW-0472">Membrane</keyword>
<evidence type="ECO:0000256" key="3">
    <source>
        <dbReference type="ARBA" id="ARBA00022692"/>
    </source>
</evidence>
<gene>
    <name evidence="8" type="ORF">H2204_008376</name>
</gene>
<keyword evidence="2" id="KW-0813">Transport</keyword>
<dbReference type="PANTHER" id="PTHR45649">
    <property type="entry name" value="AMINO-ACID PERMEASE BAT1"/>
    <property type="match status" value="1"/>
</dbReference>
<keyword evidence="4 7" id="KW-1133">Transmembrane helix</keyword>
<feature type="transmembrane region" description="Helical" evidence="7">
    <location>
        <begin position="459"/>
        <end position="481"/>
    </location>
</feature>
<proteinExistence type="predicted"/>
<accession>A0AA38Y025</accession>
<feature type="region of interest" description="Disordered" evidence="6">
    <location>
        <begin position="1"/>
        <end position="34"/>
    </location>
</feature>
<feature type="transmembrane region" description="Helical" evidence="7">
    <location>
        <begin position="52"/>
        <end position="77"/>
    </location>
</feature>
<evidence type="ECO:0000256" key="6">
    <source>
        <dbReference type="SAM" id="MobiDB-lite"/>
    </source>
</evidence>
<feature type="transmembrane region" description="Helical" evidence="7">
    <location>
        <begin position="247"/>
        <end position="266"/>
    </location>
</feature>
<feature type="transmembrane region" description="Helical" evidence="7">
    <location>
        <begin position="174"/>
        <end position="195"/>
    </location>
</feature>
<evidence type="ECO:0000256" key="2">
    <source>
        <dbReference type="ARBA" id="ARBA00022448"/>
    </source>
</evidence>
<dbReference type="GO" id="GO:0022857">
    <property type="term" value="F:transmembrane transporter activity"/>
    <property type="evidence" value="ECO:0007669"/>
    <property type="project" value="InterPro"/>
</dbReference>
<reference evidence="8" key="1">
    <citation type="submission" date="2022-10" db="EMBL/GenBank/DDBJ databases">
        <title>Culturing micro-colonial fungi from biological soil crusts in the Mojave desert and describing Neophaeococcomyces mojavensis, and introducing the new genera and species Taxawa tesnikishii.</title>
        <authorList>
            <person name="Kurbessoian T."/>
            <person name="Stajich J.E."/>
        </authorList>
    </citation>
    <scope>NUCLEOTIDE SEQUENCE</scope>
    <source>
        <strain evidence="8">TK_35</strain>
    </source>
</reference>
<feature type="transmembrane region" description="Helical" evidence="7">
    <location>
        <begin position="417"/>
        <end position="439"/>
    </location>
</feature>
<evidence type="ECO:0000256" key="7">
    <source>
        <dbReference type="SAM" id="Phobius"/>
    </source>
</evidence>
<dbReference type="GO" id="GO:0006865">
    <property type="term" value="P:amino acid transport"/>
    <property type="evidence" value="ECO:0007669"/>
    <property type="project" value="InterPro"/>
</dbReference>
<feature type="transmembrane region" description="Helical" evidence="7">
    <location>
        <begin position="131"/>
        <end position="154"/>
    </location>
</feature>
<evidence type="ECO:0008006" key="10">
    <source>
        <dbReference type="Google" id="ProtNLM"/>
    </source>
</evidence>
<dbReference type="Gene3D" id="1.20.1740.10">
    <property type="entry name" value="Amino acid/polyamine transporter I"/>
    <property type="match status" value="1"/>
</dbReference>
<evidence type="ECO:0000256" key="4">
    <source>
        <dbReference type="ARBA" id="ARBA00022989"/>
    </source>
</evidence>
<dbReference type="InterPro" id="IPR004840">
    <property type="entry name" value="Amino_acid_permease_CS"/>
</dbReference>
<protein>
    <recommendedName>
        <fullName evidence="10">Amino acid transporter</fullName>
    </recommendedName>
</protein>
<dbReference type="Pfam" id="PF13520">
    <property type="entry name" value="AA_permease_2"/>
    <property type="match status" value="1"/>
</dbReference>
<feature type="transmembrane region" description="Helical" evidence="7">
    <location>
        <begin position="389"/>
        <end position="411"/>
    </location>
</feature>
<evidence type="ECO:0000313" key="8">
    <source>
        <dbReference type="EMBL" id="KAJ9631154.1"/>
    </source>
</evidence>